<evidence type="ECO:0000256" key="1">
    <source>
        <dbReference type="SAM" id="MobiDB-lite"/>
    </source>
</evidence>
<evidence type="ECO:0000313" key="4">
    <source>
        <dbReference type="Proteomes" id="UP000823674"/>
    </source>
</evidence>
<dbReference type="Proteomes" id="UP000823674">
    <property type="component" value="Chromosome A03"/>
</dbReference>
<proteinExistence type="predicted"/>
<dbReference type="EMBL" id="JADBGQ010000003">
    <property type="protein sequence ID" value="KAG5402711.1"/>
    <property type="molecule type" value="Genomic_DNA"/>
</dbReference>
<evidence type="ECO:0000256" key="2">
    <source>
        <dbReference type="SAM" id="SignalP"/>
    </source>
</evidence>
<name>A0ABQ7MY30_BRACM</name>
<feature type="signal peptide" evidence="2">
    <location>
        <begin position="1"/>
        <end position="20"/>
    </location>
</feature>
<gene>
    <name evidence="3" type="primary">A03p000890.1_BraROA</name>
    <name evidence="3" type="ORF">IGI04_008830</name>
</gene>
<protein>
    <submittedName>
        <fullName evidence="3">Uncharacterized protein</fullName>
    </submittedName>
</protein>
<sequence length="148" mass="15842">MAKLSLALVIAFTLLLFASAHHAATKTSLPCKIKGLYWSGPFPGISDNPHGAPPAETTKRLLHVVPVKPPNTKSKTKGQFQTALEAPPGETTKRLLHVVPVKPPNTARKAKGLFQTSRGAPPAETTNSFLYSQPVKPPNVASKTETLF</sequence>
<accession>A0ABQ7MY30</accession>
<organism evidence="3 4">
    <name type="scientific">Brassica rapa subsp. trilocularis</name>
    <dbReference type="NCBI Taxonomy" id="1813537"/>
    <lineage>
        <taxon>Eukaryota</taxon>
        <taxon>Viridiplantae</taxon>
        <taxon>Streptophyta</taxon>
        <taxon>Embryophyta</taxon>
        <taxon>Tracheophyta</taxon>
        <taxon>Spermatophyta</taxon>
        <taxon>Magnoliopsida</taxon>
        <taxon>eudicotyledons</taxon>
        <taxon>Gunneridae</taxon>
        <taxon>Pentapetalae</taxon>
        <taxon>rosids</taxon>
        <taxon>malvids</taxon>
        <taxon>Brassicales</taxon>
        <taxon>Brassicaceae</taxon>
        <taxon>Brassiceae</taxon>
        <taxon>Brassica</taxon>
    </lineage>
</organism>
<keyword evidence="2" id="KW-0732">Signal</keyword>
<feature type="chain" id="PRO_5046339707" evidence="2">
    <location>
        <begin position="21"/>
        <end position="148"/>
    </location>
</feature>
<reference evidence="3 4" key="1">
    <citation type="submission" date="2021-03" db="EMBL/GenBank/DDBJ databases">
        <authorList>
            <person name="King G.J."/>
            <person name="Bancroft I."/>
            <person name="Baten A."/>
            <person name="Bloomfield J."/>
            <person name="Borpatragohain P."/>
            <person name="He Z."/>
            <person name="Irish N."/>
            <person name="Irwin J."/>
            <person name="Liu K."/>
            <person name="Mauleon R.P."/>
            <person name="Moore J."/>
            <person name="Morris R."/>
            <person name="Ostergaard L."/>
            <person name="Wang B."/>
            <person name="Wells R."/>
        </authorList>
    </citation>
    <scope>NUCLEOTIDE SEQUENCE [LARGE SCALE GENOMIC DNA]</scope>
    <source>
        <strain evidence="3">R-o-18</strain>
        <tissue evidence="3">Leaf</tissue>
    </source>
</reference>
<comment type="caution">
    <text evidence="3">The sequence shown here is derived from an EMBL/GenBank/DDBJ whole genome shotgun (WGS) entry which is preliminary data.</text>
</comment>
<feature type="compositionally biased region" description="Polar residues" evidence="1">
    <location>
        <begin position="115"/>
        <end position="131"/>
    </location>
</feature>
<keyword evidence="4" id="KW-1185">Reference proteome</keyword>
<feature type="region of interest" description="Disordered" evidence="1">
    <location>
        <begin position="115"/>
        <end position="148"/>
    </location>
</feature>
<evidence type="ECO:0000313" key="3">
    <source>
        <dbReference type="EMBL" id="KAG5402711.1"/>
    </source>
</evidence>